<keyword evidence="3" id="KW-0813">Transport</keyword>
<feature type="transmembrane region" description="Helical" evidence="13">
    <location>
        <begin position="357"/>
        <end position="379"/>
    </location>
</feature>
<reference evidence="16" key="1">
    <citation type="submission" date="2023-10" db="EMBL/GenBank/DDBJ databases">
        <title>Genome assemblies of two species of porcelain crab, Petrolisthes cinctipes and Petrolisthes manimaculis (Anomura: Porcellanidae).</title>
        <authorList>
            <person name="Angst P."/>
        </authorList>
    </citation>
    <scope>NUCLEOTIDE SEQUENCE</scope>
    <source>
        <strain evidence="16">PB745_01</strain>
        <tissue evidence="16">Gill</tissue>
    </source>
</reference>
<evidence type="ECO:0000259" key="15">
    <source>
        <dbReference type="SMART" id="SM00918"/>
    </source>
</evidence>
<keyword evidence="6 13" id="KW-1133">Transmembrane helix</keyword>
<keyword evidence="10" id="KW-0325">Glycoprotein</keyword>
<keyword evidence="9" id="KW-0675">Receptor</keyword>
<keyword evidence="8 13" id="KW-0472">Membrane</keyword>
<evidence type="ECO:0000256" key="2">
    <source>
        <dbReference type="ARBA" id="ARBA00008685"/>
    </source>
</evidence>
<gene>
    <name evidence="16" type="ORF">Pcinc_019033</name>
</gene>
<evidence type="ECO:0000256" key="14">
    <source>
        <dbReference type="SAM" id="SignalP"/>
    </source>
</evidence>
<dbReference type="InterPro" id="IPR052192">
    <property type="entry name" value="Insect_Ionotropic_Sensory_Rcpt"/>
</dbReference>
<keyword evidence="14" id="KW-0732">Signal</keyword>
<feature type="transmembrane region" description="Helical" evidence="13">
    <location>
        <begin position="509"/>
        <end position="531"/>
    </location>
</feature>
<evidence type="ECO:0000256" key="7">
    <source>
        <dbReference type="ARBA" id="ARBA00023065"/>
    </source>
</evidence>
<evidence type="ECO:0000256" key="1">
    <source>
        <dbReference type="ARBA" id="ARBA00004651"/>
    </source>
</evidence>
<dbReference type="GO" id="GO:0050906">
    <property type="term" value="P:detection of stimulus involved in sensory perception"/>
    <property type="evidence" value="ECO:0007669"/>
    <property type="project" value="UniProtKB-ARBA"/>
</dbReference>
<feature type="transmembrane region" description="Helical" evidence="13">
    <location>
        <begin position="628"/>
        <end position="646"/>
    </location>
</feature>
<comment type="caution">
    <text evidence="16">The sequence shown here is derived from an EMBL/GenBank/DDBJ whole genome shotgun (WGS) entry which is preliminary data.</text>
</comment>
<keyword evidence="7" id="KW-0406">Ion transport</keyword>
<comment type="subcellular location">
    <subcellularLocation>
        <location evidence="1">Cell membrane</location>
        <topology evidence="1">Multi-pass membrane protein</topology>
    </subcellularLocation>
</comment>
<dbReference type="GO" id="GO:0005886">
    <property type="term" value="C:plasma membrane"/>
    <property type="evidence" value="ECO:0007669"/>
    <property type="project" value="UniProtKB-SubCell"/>
</dbReference>
<name>A0AAE1FME2_PETCI</name>
<proteinExistence type="inferred from homology"/>
<evidence type="ECO:0000256" key="8">
    <source>
        <dbReference type="ARBA" id="ARBA00023136"/>
    </source>
</evidence>
<keyword evidence="17" id="KW-1185">Reference proteome</keyword>
<dbReference type="InterPro" id="IPR019594">
    <property type="entry name" value="Glu/Gly-bd"/>
</dbReference>
<dbReference type="InterPro" id="IPR001320">
    <property type="entry name" value="Iontro_rcpt_C"/>
</dbReference>
<accession>A0AAE1FME2</accession>
<protein>
    <recommendedName>
        <fullName evidence="15">Ionotropic glutamate receptor L-glutamate and glycine-binding domain-containing protein</fullName>
    </recommendedName>
</protein>
<dbReference type="PANTHER" id="PTHR42643">
    <property type="entry name" value="IONOTROPIC RECEPTOR 20A-RELATED"/>
    <property type="match status" value="1"/>
</dbReference>
<organism evidence="16 17">
    <name type="scientific">Petrolisthes cinctipes</name>
    <name type="common">Flat porcelain crab</name>
    <dbReference type="NCBI Taxonomy" id="88211"/>
    <lineage>
        <taxon>Eukaryota</taxon>
        <taxon>Metazoa</taxon>
        <taxon>Ecdysozoa</taxon>
        <taxon>Arthropoda</taxon>
        <taxon>Crustacea</taxon>
        <taxon>Multicrustacea</taxon>
        <taxon>Malacostraca</taxon>
        <taxon>Eumalacostraca</taxon>
        <taxon>Eucarida</taxon>
        <taxon>Decapoda</taxon>
        <taxon>Pleocyemata</taxon>
        <taxon>Anomura</taxon>
        <taxon>Galatheoidea</taxon>
        <taxon>Porcellanidae</taxon>
        <taxon>Petrolisthes</taxon>
    </lineage>
</organism>
<dbReference type="Gene3D" id="3.40.190.10">
    <property type="entry name" value="Periplasmic binding protein-like II"/>
    <property type="match status" value="1"/>
</dbReference>
<dbReference type="Pfam" id="PF00060">
    <property type="entry name" value="Lig_chan"/>
    <property type="match status" value="1"/>
</dbReference>
<keyword evidence="11" id="KW-1071">Ligand-gated ion channel</keyword>
<feature type="signal peptide" evidence="14">
    <location>
        <begin position="1"/>
        <end position="23"/>
    </location>
</feature>
<feature type="transmembrane region" description="Helical" evidence="13">
    <location>
        <begin position="332"/>
        <end position="350"/>
    </location>
</feature>
<dbReference type="Proteomes" id="UP001286313">
    <property type="component" value="Unassembled WGS sequence"/>
</dbReference>
<comment type="similarity">
    <text evidence="2">Belongs to the glutamate-gated ion channel (TC 1.A.10.1) family.</text>
</comment>
<feature type="domain" description="Ionotropic glutamate receptor L-glutamate and glycine-binding" evidence="15">
    <location>
        <begin position="238"/>
        <end position="303"/>
    </location>
</feature>
<evidence type="ECO:0000256" key="12">
    <source>
        <dbReference type="ARBA" id="ARBA00023303"/>
    </source>
</evidence>
<dbReference type="Gene3D" id="1.10.287.70">
    <property type="match status" value="1"/>
</dbReference>
<evidence type="ECO:0000256" key="3">
    <source>
        <dbReference type="ARBA" id="ARBA00022448"/>
    </source>
</evidence>
<feature type="chain" id="PRO_5042023943" description="Ionotropic glutamate receptor L-glutamate and glycine-binding domain-containing protein" evidence="14">
    <location>
        <begin position="24"/>
        <end position="665"/>
    </location>
</feature>
<keyword evidence="5 13" id="KW-0812">Transmembrane</keyword>
<evidence type="ECO:0000256" key="4">
    <source>
        <dbReference type="ARBA" id="ARBA00022475"/>
    </source>
</evidence>
<evidence type="ECO:0000256" key="10">
    <source>
        <dbReference type="ARBA" id="ARBA00023180"/>
    </source>
</evidence>
<evidence type="ECO:0000256" key="11">
    <source>
        <dbReference type="ARBA" id="ARBA00023286"/>
    </source>
</evidence>
<keyword evidence="12" id="KW-0407">Ion channel</keyword>
<evidence type="ECO:0000256" key="13">
    <source>
        <dbReference type="SAM" id="Phobius"/>
    </source>
</evidence>
<dbReference type="AlphaFoldDB" id="A0AAE1FME2"/>
<evidence type="ECO:0000256" key="5">
    <source>
        <dbReference type="ARBA" id="ARBA00022692"/>
    </source>
</evidence>
<evidence type="ECO:0000256" key="9">
    <source>
        <dbReference type="ARBA" id="ARBA00023170"/>
    </source>
</evidence>
<dbReference type="Pfam" id="PF10613">
    <property type="entry name" value="Lig_chan-Glu_bd"/>
    <property type="match status" value="1"/>
</dbReference>
<feature type="transmembrane region" description="Helical" evidence="13">
    <location>
        <begin position="419"/>
        <end position="438"/>
    </location>
</feature>
<dbReference type="SUPFAM" id="SSF53850">
    <property type="entry name" value="Periplasmic binding protein-like II"/>
    <property type="match status" value="1"/>
</dbReference>
<dbReference type="EMBL" id="JAWQEG010001866">
    <property type="protein sequence ID" value="KAK3876151.1"/>
    <property type="molecule type" value="Genomic_DNA"/>
</dbReference>
<dbReference type="GO" id="GO:0015276">
    <property type="term" value="F:ligand-gated monoatomic ion channel activity"/>
    <property type="evidence" value="ECO:0007669"/>
    <property type="project" value="InterPro"/>
</dbReference>
<evidence type="ECO:0000256" key="6">
    <source>
        <dbReference type="ARBA" id="ARBA00022989"/>
    </source>
</evidence>
<evidence type="ECO:0000313" key="16">
    <source>
        <dbReference type="EMBL" id="KAK3876151.1"/>
    </source>
</evidence>
<evidence type="ECO:0000313" key="17">
    <source>
        <dbReference type="Proteomes" id="UP001286313"/>
    </source>
</evidence>
<dbReference type="PANTHER" id="PTHR42643:SF24">
    <property type="entry name" value="IONOTROPIC RECEPTOR 60A"/>
    <property type="match status" value="1"/>
</dbReference>
<sequence length="665" mass="75340">MRLLALLTLSVSTALWLSVNTTGQLVVKEEEGMVNTLEVKETMVDAVGVIVEQLVEQRFRRCHIILLSQPDPSPIVNTVLRHIADKVRNSVVVVTDGKQDLQQSTWGNKLTTCRALIMCFSHHANTTTTDLFFSSLERAGLWKVHNTHVMMLGPRKGMETRLLQASLRNVITCVDERVRVYRRCLYCESGQPGIQFLFQWNLIWQHLDDFIQYVHLLDDPLSNLRGHTFRVVTIAYFPYIDYKRNREEPGTTVTPLDSINVRILDTLADSLNFTYVMREDPNRSFGNIDADGNYNGMSGQLQREEADFSFSLAPTPGRLKVMDFIRFMPPDAFVVTSLRPSFLPANLALVRPFSSTVWVCVLVGVLGWGLVLWLLQAVWTTLTGIRGVTLDKALVYSWSALMENSAKQPSVNISGQMLVGWWLMFCLVVSTGFRSSLISHLTVQGRSRAPESLGDLVEQETQQGWTWGTETWTYDGAVLEYFSKHTHPVMKTIHKNMQVMGLREGMNKLLAGGFSFIMLKNYIMVAIASHYTDIFGQSVVYVSKEEFAVMSCYGWGVRMGAPFFNSFITLRSRLEDAGLIETWTESIMEDRVRSNREKAKFDSDTPQQLLIQDDEKKQVVLSLSHLQGAFYLLALGFVIAFLSLLGENLLGRWSSQDNNAVTYEP</sequence>
<keyword evidence="4" id="KW-1003">Cell membrane</keyword>
<dbReference type="SMART" id="SM00918">
    <property type="entry name" value="Lig_chan-Glu_bd"/>
    <property type="match status" value="1"/>
</dbReference>